<accession>A0ABY2Z1G7</accession>
<dbReference type="InterPro" id="IPR038087">
    <property type="entry name" value="RNAP_delta_N_dom_sf"/>
</dbReference>
<name>A0ABY2Z1G7_9BACT</name>
<organism evidence="1 2">
    <name type="scientific">Metamycoplasma neophronis</name>
    <dbReference type="NCBI Taxonomy" id="872983"/>
    <lineage>
        <taxon>Bacteria</taxon>
        <taxon>Bacillati</taxon>
        <taxon>Mycoplasmatota</taxon>
        <taxon>Mycoplasmoidales</taxon>
        <taxon>Metamycoplasmataceae</taxon>
        <taxon>Metamycoplasma</taxon>
    </lineage>
</organism>
<evidence type="ECO:0000313" key="2">
    <source>
        <dbReference type="Proteomes" id="UP000316851"/>
    </source>
</evidence>
<dbReference type="NCBIfam" id="NF045964">
    <property type="entry name" value="RNAP_delt_plasma"/>
    <property type="match status" value="1"/>
</dbReference>
<evidence type="ECO:0000313" key="1">
    <source>
        <dbReference type="EMBL" id="TPR54658.1"/>
    </source>
</evidence>
<dbReference type="EMBL" id="VHHP01000001">
    <property type="protein sequence ID" value="TPR54658.1"/>
    <property type="molecule type" value="Genomic_DNA"/>
</dbReference>
<dbReference type="Gene3D" id="1.10.10.1250">
    <property type="entry name" value="RNA polymerase, subunit delta, N-terminal domain"/>
    <property type="match status" value="1"/>
</dbReference>
<sequence>MQYKTLVDVAKEVLENHTKLDFKSLFEGVEAELFPRWRAETSPEISDEKLLENKRGELYRLLTIDGRFFHNEDGTWTTIRPDFHN</sequence>
<dbReference type="RefSeq" id="WP_140914511.1">
    <property type="nucleotide sequence ID" value="NZ_VHHP01000001.1"/>
</dbReference>
<keyword evidence="2" id="KW-1185">Reference proteome</keyword>
<proteinExistence type="predicted"/>
<reference evidence="1" key="1">
    <citation type="submission" date="2019-06" db="EMBL/GenBank/DDBJ databases">
        <title>Mycoplasma neophronis type strain whole genome sequence.</title>
        <authorList>
            <person name="Spergser J."/>
        </authorList>
    </citation>
    <scope>NUCLEOTIDE SEQUENCE [LARGE SCALE GENOMIC DNA]</scope>
    <source>
        <strain evidence="1">DSM 24097</strain>
    </source>
</reference>
<protein>
    <submittedName>
        <fullName evidence="1">Uncharacterized protein</fullName>
    </submittedName>
</protein>
<gene>
    <name evidence="1" type="ORF">FJR74_00075</name>
</gene>
<dbReference type="Proteomes" id="UP000316851">
    <property type="component" value="Unassembled WGS sequence"/>
</dbReference>
<comment type="caution">
    <text evidence="1">The sequence shown here is derived from an EMBL/GenBank/DDBJ whole genome shotgun (WGS) entry which is preliminary data.</text>
</comment>